<keyword evidence="10" id="KW-0812">Transmembrane</keyword>
<keyword evidence="13" id="KW-1185">Reference proteome</keyword>
<organism evidence="12 13">
    <name type="scientific">Lutispora saccharofermentans</name>
    <dbReference type="NCBI Taxonomy" id="3024236"/>
    <lineage>
        <taxon>Bacteria</taxon>
        <taxon>Bacillati</taxon>
        <taxon>Bacillota</taxon>
        <taxon>Clostridia</taxon>
        <taxon>Lutisporales</taxon>
        <taxon>Lutisporaceae</taxon>
        <taxon>Lutispora</taxon>
    </lineage>
</organism>
<comment type="catalytic activity">
    <reaction evidence="1">
        <text>ATP + protein L-histidine = ADP + protein N-phospho-L-histidine.</text>
        <dbReference type="EC" id="2.7.13.3"/>
    </reaction>
</comment>
<dbReference type="SMART" id="SM00387">
    <property type="entry name" value="HATPase_c"/>
    <property type="match status" value="1"/>
</dbReference>
<dbReference type="SUPFAM" id="SSF47384">
    <property type="entry name" value="Homodimeric domain of signal transducing histidine kinase"/>
    <property type="match status" value="1"/>
</dbReference>
<evidence type="ECO:0000313" key="13">
    <source>
        <dbReference type="Proteomes" id="UP001651880"/>
    </source>
</evidence>
<dbReference type="InterPro" id="IPR003661">
    <property type="entry name" value="HisK_dim/P_dom"/>
</dbReference>
<keyword evidence="10" id="KW-1133">Transmembrane helix</keyword>
<evidence type="ECO:0000256" key="3">
    <source>
        <dbReference type="ARBA" id="ARBA00022553"/>
    </source>
</evidence>
<name>A0ABT1NIX7_9FIRM</name>
<feature type="transmembrane region" description="Helical" evidence="10">
    <location>
        <begin position="172"/>
        <end position="191"/>
    </location>
</feature>
<dbReference type="EMBL" id="JAJEKE010000019">
    <property type="protein sequence ID" value="MCQ1531227.1"/>
    <property type="molecule type" value="Genomic_DNA"/>
</dbReference>
<evidence type="ECO:0000259" key="11">
    <source>
        <dbReference type="PROSITE" id="PS50109"/>
    </source>
</evidence>
<evidence type="ECO:0000256" key="7">
    <source>
        <dbReference type="ARBA" id="ARBA00022840"/>
    </source>
</evidence>
<protein>
    <recommendedName>
        <fullName evidence="2">histidine kinase</fullName>
        <ecNumber evidence="2">2.7.13.3</ecNumber>
    </recommendedName>
</protein>
<feature type="transmembrane region" description="Helical" evidence="10">
    <location>
        <begin position="12"/>
        <end position="29"/>
    </location>
</feature>
<dbReference type="InterPro" id="IPR005467">
    <property type="entry name" value="His_kinase_dom"/>
</dbReference>
<dbReference type="RefSeq" id="WP_255228752.1">
    <property type="nucleotide sequence ID" value="NZ_JAJEKE010000019.1"/>
</dbReference>
<dbReference type="PROSITE" id="PS50109">
    <property type="entry name" value="HIS_KIN"/>
    <property type="match status" value="1"/>
</dbReference>
<reference evidence="12 13" key="1">
    <citation type="submission" date="2021-10" db="EMBL/GenBank/DDBJ databases">
        <title>Lutispora strain m25 sp. nov., a thermophilic, non-spore-forming bacterium isolated from a lab-scale methanogenic bioreactor digesting anaerobic sludge.</title>
        <authorList>
            <person name="El Houari A."/>
            <person name="Mcdonald J."/>
        </authorList>
    </citation>
    <scope>NUCLEOTIDE SEQUENCE [LARGE SCALE GENOMIC DNA]</scope>
    <source>
        <strain evidence="13">m25</strain>
    </source>
</reference>
<dbReference type="SMART" id="SM00388">
    <property type="entry name" value="HisKA"/>
    <property type="match status" value="1"/>
</dbReference>
<evidence type="ECO:0000256" key="8">
    <source>
        <dbReference type="ARBA" id="ARBA00023012"/>
    </source>
</evidence>
<evidence type="ECO:0000256" key="9">
    <source>
        <dbReference type="SAM" id="Coils"/>
    </source>
</evidence>
<keyword evidence="4" id="KW-0808">Transferase</keyword>
<keyword evidence="8" id="KW-0902">Two-component regulatory system</keyword>
<evidence type="ECO:0000256" key="2">
    <source>
        <dbReference type="ARBA" id="ARBA00012438"/>
    </source>
</evidence>
<evidence type="ECO:0000256" key="6">
    <source>
        <dbReference type="ARBA" id="ARBA00022777"/>
    </source>
</evidence>
<dbReference type="SUPFAM" id="SSF55874">
    <property type="entry name" value="ATPase domain of HSP90 chaperone/DNA topoisomerase II/histidine kinase"/>
    <property type="match status" value="1"/>
</dbReference>
<gene>
    <name evidence="12" type="ORF">LJD61_17005</name>
</gene>
<keyword evidence="10" id="KW-0472">Membrane</keyword>
<keyword evidence="5" id="KW-0547">Nucleotide-binding</keyword>
<feature type="transmembrane region" description="Helical" evidence="10">
    <location>
        <begin position="132"/>
        <end position="152"/>
    </location>
</feature>
<keyword evidence="7" id="KW-0067">ATP-binding</keyword>
<dbReference type="InterPro" id="IPR036097">
    <property type="entry name" value="HisK_dim/P_sf"/>
</dbReference>
<keyword evidence="3" id="KW-0597">Phosphoprotein</keyword>
<feature type="transmembrane region" description="Helical" evidence="10">
    <location>
        <begin position="35"/>
        <end position="56"/>
    </location>
</feature>
<dbReference type="InterPro" id="IPR004358">
    <property type="entry name" value="Sig_transdc_His_kin-like_C"/>
</dbReference>
<dbReference type="PRINTS" id="PR00344">
    <property type="entry name" value="BCTRLSENSOR"/>
</dbReference>
<dbReference type="Proteomes" id="UP001651880">
    <property type="component" value="Unassembled WGS sequence"/>
</dbReference>
<dbReference type="PANTHER" id="PTHR43065:SF10">
    <property type="entry name" value="PEROXIDE STRESS-ACTIVATED HISTIDINE KINASE MAK3"/>
    <property type="match status" value="1"/>
</dbReference>
<dbReference type="CDD" id="cd00082">
    <property type="entry name" value="HisKA"/>
    <property type="match status" value="1"/>
</dbReference>
<feature type="transmembrane region" description="Helical" evidence="10">
    <location>
        <begin position="106"/>
        <end position="125"/>
    </location>
</feature>
<proteinExistence type="predicted"/>
<feature type="transmembrane region" description="Helical" evidence="10">
    <location>
        <begin position="68"/>
        <end position="86"/>
    </location>
</feature>
<keyword evidence="9" id="KW-0175">Coiled coil</keyword>
<evidence type="ECO:0000256" key="4">
    <source>
        <dbReference type="ARBA" id="ARBA00022679"/>
    </source>
</evidence>
<dbReference type="Pfam" id="PF17159">
    <property type="entry name" value="MASE3"/>
    <property type="match status" value="1"/>
</dbReference>
<dbReference type="EC" id="2.7.13.3" evidence="2"/>
<dbReference type="InterPro" id="IPR003594">
    <property type="entry name" value="HATPase_dom"/>
</dbReference>
<dbReference type="InterPro" id="IPR036890">
    <property type="entry name" value="HATPase_C_sf"/>
</dbReference>
<dbReference type="Gene3D" id="1.10.287.130">
    <property type="match status" value="1"/>
</dbReference>
<dbReference type="Pfam" id="PF02518">
    <property type="entry name" value="HATPase_c"/>
    <property type="match status" value="1"/>
</dbReference>
<feature type="coiled-coil region" evidence="9">
    <location>
        <begin position="254"/>
        <end position="281"/>
    </location>
</feature>
<accession>A0ABT1NIX7</accession>
<dbReference type="PANTHER" id="PTHR43065">
    <property type="entry name" value="SENSOR HISTIDINE KINASE"/>
    <property type="match status" value="1"/>
</dbReference>
<evidence type="ECO:0000256" key="5">
    <source>
        <dbReference type="ARBA" id="ARBA00022741"/>
    </source>
</evidence>
<comment type="caution">
    <text evidence="12">The sequence shown here is derived from an EMBL/GenBank/DDBJ whole genome shotgun (WGS) entry which is preliminary data.</text>
</comment>
<feature type="domain" description="Histidine kinase" evidence="11">
    <location>
        <begin position="300"/>
        <end position="510"/>
    </location>
</feature>
<dbReference type="Gene3D" id="3.30.565.10">
    <property type="entry name" value="Histidine kinase-like ATPase, C-terminal domain"/>
    <property type="match status" value="1"/>
</dbReference>
<evidence type="ECO:0000313" key="12">
    <source>
        <dbReference type="EMBL" id="MCQ1531227.1"/>
    </source>
</evidence>
<dbReference type="InterPro" id="IPR033425">
    <property type="entry name" value="MASE3"/>
</dbReference>
<evidence type="ECO:0000256" key="10">
    <source>
        <dbReference type="SAM" id="Phobius"/>
    </source>
</evidence>
<keyword evidence="6" id="KW-0418">Kinase</keyword>
<evidence type="ECO:0000256" key="1">
    <source>
        <dbReference type="ARBA" id="ARBA00000085"/>
    </source>
</evidence>
<sequence length="532" mass="60905">MDKRESPFIHYIFVLIIGFITSVILYYTLWQSHIYAIHTFLEAVCLFIGASTFLIVWNTVDKMLKINYIIGFGFLSVTIYDAYHAYLFVSQSFAHDISMDLNMKYWILGRFSEAVVLYLVSLNVLNIKLNKWLALAIAMIIPFGTAAIIYRFPWIFPKMITIEGSTLAKEAIEFAVVLLIFLSMINLRKHFDHNSPVSFRHLYMALLMAIPTEIMSIAFSSIYSFNVVYGHVLRAFYYYYIYKSVFVTYVEYPYEKMKLENIKLEEAYMQLEESKHEILKRQDMLMQQEKLALLGQMGAGIVHETKNYLTTIKGSCQLISLLTKEEGTIKHAKKISKNVDEIDQIISKFLFMARPRDTEFTEVSMCDLLQSAESLILSTSIVKKVDVCFENSKEERYLLCDEGQINQVILNLCKNAVEAMEGMPGAKLIIETGYDEAANEMYISVIDNGKGISPADLARIGTPFFTTKSMGTGLGLYVCNHIIKEHKGRLEVSSELGCGTVFTIRLPCLVEEEEDEDDKEYTNNILEMSCNI</sequence>
<feature type="transmembrane region" description="Helical" evidence="10">
    <location>
        <begin position="203"/>
        <end position="225"/>
    </location>
</feature>